<evidence type="ECO:0000313" key="1">
    <source>
        <dbReference type="EMBL" id="ERN40413.1"/>
    </source>
</evidence>
<dbReference type="InParanoid" id="U5D6Y4"/>
<dbReference type="RefSeq" id="WP_022608544.1">
    <property type="nucleotide sequence ID" value="NZ_ASSJ01000076.1"/>
</dbReference>
<dbReference type="Pfam" id="PF00106">
    <property type="entry name" value="adh_short"/>
    <property type="match status" value="1"/>
</dbReference>
<dbReference type="PRINTS" id="PR00081">
    <property type="entry name" value="GDHRDH"/>
</dbReference>
<proteinExistence type="predicted"/>
<dbReference type="PANTHER" id="PTHR43544">
    <property type="entry name" value="SHORT-CHAIN DEHYDROGENASE/REDUCTASE"/>
    <property type="match status" value="1"/>
</dbReference>
<sequence>MVERSPANTLIVAGNRGIGLGFVDSLLGDPAIARVFATFRHPETAIDLRDRERRSEGKLFCLPLDATDEAQIRTTVAEIGATCDRLHLVVNCAGILHDAELRPEKSLRQLDAEHLSRYFAINSIPTALLAKHLLPLLTHDERSVLATISAKLGSIGDNHLGGWYGYRASKAALNMFVRTIANEYRRKSPQAIVVALHPGTTNTRLSQPFQKNVPPEKLFPIEQTVAQLRTVIDGLDTHCSGEFYSWDGSRLPW</sequence>
<dbReference type="eggNOG" id="COG1028">
    <property type="taxonomic scope" value="Bacteria"/>
</dbReference>
<dbReference type="GO" id="GO:0016491">
    <property type="term" value="F:oxidoreductase activity"/>
    <property type="evidence" value="ECO:0007669"/>
    <property type="project" value="TreeGrafter"/>
</dbReference>
<dbReference type="InterPro" id="IPR036291">
    <property type="entry name" value="NAD(P)-bd_dom_sf"/>
</dbReference>
<comment type="caution">
    <text evidence="1">The sequence shown here is derived from an EMBL/GenBank/DDBJ whole genome shotgun (WGS) entry which is preliminary data.</text>
</comment>
<gene>
    <name evidence="1" type="ORF">KR51_00029520</name>
</gene>
<dbReference type="InterPro" id="IPR002347">
    <property type="entry name" value="SDR_fam"/>
</dbReference>
<dbReference type="PANTHER" id="PTHR43544:SF12">
    <property type="entry name" value="NAD(P)-BINDING ROSSMANN-FOLD SUPERFAMILY PROTEIN"/>
    <property type="match status" value="1"/>
</dbReference>
<dbReference type="OrthoDB" id="9785826at2"/>
<dbReference type="Proteomes" id="UP000016960">
    <property type="component" value="Unassembled WGS sequence"/>
</dbReference>
<evidence type="ECO:0000313" key="2">
    <source>
        <dbReference type="Proteomes" id="UP000016960"/>
    </source>
</evidence>
<dbReference type="AlphaFoldDB" id="U5D6Y4"/>
<dbReference type="CDD" id="cd05325">
    <property type="entry name" value="carb_red_sniffer_like_SDR_c"/>
    <property type="match status" value="1"/>
</dbReference>
<organism evidence="1 2">
    <name type="scientific">Rubidibacter lacunae KORDI 51-2</name>
    <dbReference type="NCBI Taxonomy" id="582515"/>
    <lineage>
        <taxon>Bacteria</taxon>
        <taxon>Bacillati</taxon>
        <taxon>Cyanobacteriota</taxon>
        <taxon>Cyanophyceae</taxon>
        <taxon>Oscillatoriophycideae</taxon>
        <taxon>Chroococcales</taxon>
        <taxon>Aphanothecaceae</taxon>
        <taxon>Rubidibacter</taxon>
    </lineage>
</organism>
<accession>U5D6Y4</accession>
<dbReference type="Gene3D" id="3.40.50.720">
    <property type="entry name" value="NAD(P)-binding Rossmann-like Domain"/>
    <property type="match status" value="1"/>
</dbReference>
<dbReference type="PATRIC" id="fig|582515.4.peg.3311"/>
<dbReference type="STRING" id="582515.KR51_00029520"/>
<protein>
    <submittedName>
        <fullName evidence="1">Dehydrogenase with different specificities</fullName>
    </submittedName>
</protein>
<name>U5D6Y4_9CHRO</name>
<dbReference type="GO" id="GO:0005737">
    <property type="term" value="C:cytoplasm"/>
    <property type="evidence" value="ECO:0007669"/>
    <property type="project" value="TreeGrafter"/>
</dbReference>
<keyword evidence="2" id="KW-1185">Reference proteome</keyword>
<reference evidence="1 2" key="1">
    <citation type="submission" date="2013-05" db="EMBL/GenBank/DDBJ databases">
        <title>Draft genome sequence of Rubidibacter lacunae KORDI 51-2.</title>
        <authorList>
            <person name="Choi D.H."/>
            <person name="Noh J.H."/>
            <person name="Kwon K.-K."/>
            <person name="Lee J.-H."/>
            <person name="Ryu J.-Y."/>
        </authorList>
    </citation>
    <scope>NUCLEOTIDE SEQUENCE [LARGE SCALE GENOMIC DNA]</scope>
    <source>
        <strain evidence="1 2">KORDI 51-2</strain>
    </source>
</reference>
<dbReference type="InterPro" id="IPR051468">
    <property type="entry name" value="Fungal_SecMetab_SDRs"/>
</dbReference>
<dbReference type="SUPFAM" id="SSF51735">
    <property type="entry name" value="NAD(P)-binding Rossmann-fold domains"/>
    <property type="match status" value="1"/>
</dbReference>
<dbReference type="EMBL" id="ASSJ01000076">
    <property type="protein sequence ID" value="ERN40413.1"/>
    <property type="molecule type" value="Genomic_DNA"/>
</dbReference>